<protein>
    <submittedName>
        <fullName evidence="2">Site-specific integrase</fullName>
    </submittedName>
</protein>
<evidence type="ECO:0000313" key="2">
    <source>
        <dbReference type="EMBL" id="MBJ7879267.1"/>
    </source>
</evidence>
<dbReference type="AlphaFoldDB" id="A0A934KR49"/>
<keyword evidence="3" id="KW-1185">Reference proteome</keyword>
<dbReference type="EMBL" id="JAEHJZ010000002">
    <property type="protein sequence ID" value="MBJ7879267.1"/>
    <property type="molecule type" value="Genomic_DNA"/>
</dbReference>
<dbReference type="Pfam" id="PF17293">
    <property type="entry name" value="Arm-DNA-bind_5"/>
    <property type="match status" value="1"/>
</dbReference>
<organism evidence="2 3">
    <name type="scientific">Gelidibacter salicanalis</name>
    <dbReference type="NCBI Taxonomy" id="291193"/>
    <lineage>
        <taxon>Bacteria</taxon>
        <taxon>Pseudomonadati</taxon>
        <taxon>Bacteroidota</taxon>
        <taxon>Flavobacteriia</taxon>
        <taxon>Flavobacteriales</taxon>
        <taxon>Flavobacteriaceae</taxon>
        <taxon>Gelidibacter</taxon>
    </lineage>
</organism>
<evidence type="ECO:0000313" key="3">
    <source>
        <dbReference type="Proteomes" id="UP000662373"/>
    </source>
</evidence>
<dbReference type="Proteomes" id="UP000662373">
    <property type="component" value="Unassembled WGS sequence"/>
</dbReference>
<feature type="domain" description="Arm DNA-binding" evidence="1">
    <location>
        <begin position="9"/>
        <end position="82"/>
    </location>
</feature>
<proteinExistence type="predicted"/>
<accession>A0A934KR49</accession>
<comment type="caution">
    <text evidence="2">The sequence shown here is derived from an EMBL/GenBank/DDBJ whole genome shotgun (WGS) entry which is preliminary data.</text>
</comment>
<reference evidence="2 3" key="1">
    <citation type="submission" date="2020-09" db="EMBL/GenBank/DDBJ databases">
        <title>Draft genome of Gelidibacter salicanalis PAMC21136.</title>
        <authorList>
            <person name="Park H."/>
        </authorList>
    </citation>
    <scope>NUCLEOTIDE SEQUENCE [LARGE SCALE GENOMIC DNA]</scope>
    <source>
        <strain evidence="2 3">PAMC21136</strain>
    </source>
</reference>
<name>A0A934KR49_9FLAO</name>
<dbReference type="InterPro" id="IPR035386">
    <property type="entry name" value="Arm-DNA-bind_5"/>
</dbReference>
<evidence type="ECO:0000259" key="1">
    <source>
        <dbReference type="Pfam" id="PF17293"/>
    </source>
</evidence>
<feature type="non-terminal residue" evidence="2">
    <location>
        <position position="82"/>
    </location>
</feature>
<sequence>MEDRFSSTFFIRKSRSKKSNKCDIYLRITANGKRSEMSINRKIEDNQWNKRSSRVMGRNHDADMLNTYMDMITSKLNKIHQR</sequence>
<gene>
    <name evidence="2" type="ORF">JEM65_01175</name>
</gene>